<proteinExistence type="predicted"/>
<gene>
    <name evidence="2" type="ORF">MNBD_BACTEROID01-557</name>
</gene>
<dbReference type="EMBL" id="UOEP01000026">
    <property type="protein sequence ID" value="VAW13679.1"/>
    <property type="molecule type" value="Genomic_DNA"/>
</dbReference>
<protein>
    <submittedName>
        <fullName evidence="2">Uncharacterized protein</fullName>
    </submittedName>
</protein>
<dbReference type="AlphaFoldDB" id="A0A3B0TN95"/>
<name>A0A3B0TN95_9ZZZZ</name>
<reference evidence="2" key="1">
    <citation type="submission" date="2018-06" db="EMBL/GenBank/DDBJ databases">
        <authorList>
            <person name="Zhirakovskaya E."/>
        </authorList>
    </citation>
    <scope>NUCLEOTIDE SEQUENCE</scope>
</reference>
<keyword evidence="1" id="KW-0472">Membrane</keyword>
<feature type="transmembrane region" description="Helical" evidence="1">
    <location>
        <begin position="18"/>
        <end position="37"/>
    </location>
</feature>
<evidence type="ECO:0000313" key="2">
    <source>
        <dbReference type="EMBL" id="VAW13679.1"/>
    </source>
</evidence>
<keyword evidence="1" id="KW-1133">Transmembrane helix</keyword>
<keyword evidence="1" id="KW-0812">Transmembrane</keyword>
<accession>A0A3B0TN95</accession>
<evidence type="ECO:0000256" key="1">
    <source>
        <dbReference type="SAM" id="Phobius"/>
    </source>
</evidence>
<organism evidence="2">
    <name type="scientific">hydrothermal vent metagenome</name>
    <dbReference type="NCBI Taxonomy" id="652676"/>
    <lineage>
        <taxon>unclassified sequences</taxon>
        <taxon>metagenomes</taxon>
        <taxon>ecological metagenomes</taxon>
    </lineage>
</organism>
<sequence>MQGKCLLQNMQGKMCIRLCSWILVLSINFLTELGYLITANEGMFAEQYVAQELLTIHQAYISPGLFYWSREEKKSMQIY</sequence>